<keyword evidence="2 4" id="KW-0472">Membrane</keyword>
<feature type="domain" description="SPOR" evidence="6">
    <location>
        <begin position="696"/>
        <end position="775"/>
    </location>
</feature>
<keyword evidence="8" id="KW-1185">Reference proteome</keyword>
<dbReference type="SUPFAM" id="SSF103088">
    <property type="entry name" value="OmpA-like"/>
    <property type="match status" value="1"/>
</dbReference>
<dbReference type="InterPro" id="IPR036737">
    <property type="entry name" value="OmpA-like_sf"/>
</dbReference>
<evidence type="ECO:0000256" key="2">
    <source>
        <dbReference type="ARBA" id="ARBA00023136"/>
    </source>
</evidence>
<reference evidence="7 8" key="1">
    <citation type="submission" date="2017-05" db="EMBL/GenBank/DDBJ databases">
        <authorList>
            <person name="Varghese N."/>
            <person name="Submissions S."/>
        </authorList>
    </citation>
    <scope>NUCLEOTIDE SEQUENCE [LARGE SCALE GENOMIC DNA]</scope>
    <source>
        <strain evidence="7 8">DSM 15360</strain>
    </source>
</reference>
<dbReference type="InterPro" id="IPR036680">
    <property type="entry name" value="SPOR-like_sf"/>
</dbReference>
<comment type="caution">
    <text evidence="7">The sequence shown here is derived from an EMBL/GenBank/DDBJ whole genome shotgun (WGS) entry which is preliminary data.</text>
</comment>
<protein>
    <submittedName>
        <fullName evidence="7">WD40-like Beta Propeller Repeat</fullName>
    </submittedName>
</protein>
<evidence type="ECO:0000313" key="7">
    <source>
        <dbReference type="EMBL" id="SMP33232.1"/>
    </source>
</evidence>
<dbReference type="PANTHER" id="PTHR30329">
    <property type="entry name" value="STATOR ELEMENT OF FLAGELLAR MOTOR COMPLEX"/>
    <property type="match status" value="1"/>
</dbReference>
<dbReference type="InterPro" id="IPR011990">
    <property type="entry name" value="TPR-like_helical_dom_sf"/>
</dbReference>
<dbReference type="CDD" id="cd07185">
    <property type="entry name" value="OmpA_C-like"/>
    <property type="match status" value="1"/>
</dbReference>
<keyword evidence="3" id="KW-0998">Cell outer membrane</keyword>
<evidence type="ECO:0000256" key="1">
    <source>
        <dbReference type="ARBA" id="ARBA00004442"/>
    </source>
</evidence>
<dbReference type="InterPro" id="IPR006665">
    <property type="entry name" value="OmpA-like"/>
</dbReference>
<dbReference type="InterPro" id="IPR007730">
    <property type="entry name" value="SPOR-like_dom"/>
</dbReference>
<dbReference type="InterPro" id="IPR011042">
    <property type="entry name" value="6-blade_b-propeller_TolB-like"/>
</dbReference>
<dbReference type="Pfam" id="PF00691">
    <property type="entry name" value="OmpA"/>
    <property type="match status" value="1"/>
</dbReference>
<dbReference type="PROSITE" id="PS51123">
    <property type="entry name" value="OMPA_2"/>
    <property type="match status" value="1"/>
</dbReference>
<dbReference type="InterPro" id="IPR006664">
    <property type="entry name" value="OMP_bac"/>
</dbReference>
<dbReference type="Gene3D" id="2.120.10.30">
    <property type="entry name" value="TolB, C-terminal domain"/>
    <property type="match status" value="1"/>
</dbReference>
<organism evidence="7 8">
    <name type="scientific">Algoriphagus winogradskyi</name>
    <dbReference type="NCBI Taxonomy" id="237017"/>
    <lineage>
        <taxon>Bacteria</taxon>
        <taxon>Pseudomonadati</taxon>
        <taxon>Bacteroidota</taxon>
        <taxon>Cytophagia</taxon>
        <taxon>Cytophagales</taxon>
        <taxon>Cyclobacteriaceae</taxon>
        <taxon>Algoriphagus</taxon>
    </lineage>
</organism>
<proteinExistence type="predicted"/>
<dbReference type="PANTHER" id="PTHR30329:SF21">
    <property type="entry name" value="LIPOPROTEIN YIAD-RELATED"/>
    <property type="match status" value="1"/>
</dbReference>
<evidence type="ECO:0000259" key="6">
    <source>
        <dbReference type="PROSITE" id="PS51724"/>
    </source>
</evidence>
<dbReference type="Gene3D" id="3.30.1330.60">
    <property type="entry name" value="OmpA-like domain"/>
    <property type="match status" value="1"/>
</dbReference>
<dbReference type="PRINTS" id="PR01021">
    <property type="entry name" value="OMPADOMAIN"/>
</dbReference>
<dbReference type="SUPFAM" id="SSF110997">
    <property type="entry name" value="Sporulation related repeat"/>
    <property type="match status" value="1"/>
</dbReference>
<dbReference type="InterPro" id="IPR011659">
    <property type="entry name" value="WD40"/>
</dbReference>
<evidence type="ECO:0000259" key="5">
    <source>
        <dbReference type="PROSITE" id="PS51123"/>
    </source>
</evidence>
<dbReference type="EMBL" id="FXUA01000008">
    <property type="protein sequence ID" value="SMP33232.1"/>
    <property type="molecule type" value="Genomic_DNA"/>
</dbReference>
<dbReference type="PROSITE" id="PS51724">
    <property type="entry name" value="SPOR"/>
    <property type="match status" value="1"/>
</dbReference>
<comment type="subcellular location">
    <subcellularLocation>
        <location evidence="1">Cell outer membrane</location>
    </subcellularLocation>
</comment>
<dbReference type="InterPro" id="IPR050330">
    <property type="entry name" value="Bact_OuterMem_StrucFunc"/>
</dbReference>
<evidence type="ECO:0000256" key="4">
    <source>
        <dbReference type="PROSITE-ProRule" id="PRU00473"/>
    </source>
</evidence>
<dbReference type="RefSeq" id="WP_283414410.1">
    <property type="nucleotide sequence ID" value="NZ_FXUA01000008.1"/>
</dbReference>
<dbReference type="Proteomes" id="UP001157915">
    <property type="component" value="Unassembled WGS sequence"/>
</dbReference>
<evidence type="ECO:0000256" key="3">
    <source>
        <dbReference type="ARBA" id="ARBA00023237"/>
    </source>
</evidence>
<feature type="domain" description="OmpA-like" evidence="5">
    <location>
        <begin position="515"/>
        <end position="635"/>
    </location>
</feature>
<dbReference type="PROSITE" id="PS51257">
    <property type="entry name" value="PROKAR_LIPOPROTEIN"/>
    <property type="match status" value="1"/>
</dbReference>
<dbReference type="Gene3D" id="1.25.40.10">
    <property type="entry name" value="Tetratricopeptide repeat domain"/>
    <property type="match status" value="1"/>
</dbReference>
<name>A0ABY1PIC3_9BACT</name>
<accession>A0ABY1PIC3</accession>
<dbReference type="SUPFAM" id="SSF82171">
    <property type="entry name" value="DPP6 N-terminal domain-like"/>
    <property type="match status" value="1"/>
</dbReference>
<sequence length="780" mass="89808">MKNLIAYVVCLLSLCGCVSYKSIQREADKQFGLFEYDPAIENYKKVFEKRPSHYLALRLATSHLKKREFKEAEFWYIWYREGGDMGVENYYDLTEIFIGNSKFEEAKQALSSLASLEQDQTSSPRWQMLYKSAWEAKSILNSPSTSEIIPFKEVNTTYTEFAYSAFGTQKYFVTDRFSEPKDGAKSKDYKSSRYDWTGNGFLQIYEGRYDSMKRDLQEIHPSSDFNFPLHAGPLSRDSIYLFITSTPKKGPAKHRMLEEIIPQITWETQGTENARLITDTPTNFLTDPFWDADNQKLYFAADYTGGSGQLDLYQMVLDKDGTWTEPLSLGDAINTFGTERSPFVHKDTLYFASDGLGGLGGLDIYYVPLLSSSIDSIPHNMGVPYNSNKDDFFFFIDKDLKGLQVISSDRDGGMGMDDIYYINKIPEEQVRRIIIQVEDAETHIPLPNIGVELQKQSLNTYQNFLTEENGTTGFFVTRADTLININVFGQDYLNYEVKELNISNVDTIFIELQRLRLNTPMVLRDIYYDFDKYTIRPQESESVIKLSGILNDNQSLNVLLRSHADSRGTHSYNQKLSESRSKSVVDYLISVGINRDRIFTESYGEIYPVNNCGDKCSEYDHQLNRRTEILFFQGGFQAKPYEYPLLDMKNGNRMEVNTTVPEVISTLIPSQTHEESDSRMSHKFEDKSMEDSIQSSPHKNKYYLIAGSFVTLQAAEKHTSNLKTKLLEKVIILPLDSKSMRYRVSLGEFEDYEKADLKLEYFQQKLNQNDLWIMVSNSLP</sequence>
<evidence type="ECO:0000313" key="8">
    <source>
        <dbReference type="Proteomes" id="UP001157915"/>
    </source>
</evidence>
<dbReference type="Pfam" id="PF07676">
    <property type="entry name" value="PD40"/>
    <property type="match status" value="2"/>
</dbReference>
<dbReference type="Gene3D" id="3.30.70.1070">
    <property type="entry name" value="Sporulation related repeat"/>
    <property type="match status" value="1"/>
</dbReference>
<dbReference type="SUPFAM" id="SSF48452">
    <property type="entry name" value="TPR-like"/>
    <property type="match status" value="1"/>
</dbReference>
<gene>
    <name evidence="7" type="ORF">SAMN06265367_108152</name>
</gene>